<feature type="compositionally biased region" description="Polar residues" evidence="1">
    <location>
        <begin position="295"/>
        <end position="310"/>
    </location>
</feature>
<feature type="region of interest" description="Disordered" evidence="1">
    <location>
        <begin position="475"/>
        <end position="667"/>
    </location>
</feature>
<feature type="compositionally biased region" description="Basic and acidic residues" evidence="1">
    <location>
        <begin position="385"/>
        <end position="400"/>
    </location>
</feature>
<gene>
    <name evidence="2" type="ORF">PGTG_07583</name>
</gene>
<feature type="compositionally biased region" description="Basic and acidic residues" evidence="1">
    <location>
        <begin position="543"/>
        <end position="556"/>
    </location>
</feature>
<feature type="region of interest" description="Disordered" evidence="1">
    <location>
        <begin position="198"/>
        <end position="233"/>
    </location>
</feature>
<reference evidence="3" key="2">
    <citation type="journal article" date="2011" name="Proc. Natl. Acad. Sci. U.S.A.">
        <title>Obligate biotrophy features unraveled by the genomic analysis of rust fungi.</title>
        <authorList>
            <person name="Duplessis S."/>
            <person name="Cuomo C.A."/>
            <person name="Lin Y.-C."/>
            <person name="Aerts A."/>
            <person name="Tisserant E."/>
            <person name="Veneault-Fourrey C."/>
            <person name="Joly D.L."/>
            <person name="Hacquard S."/>
            <person name="Amselem J."/>
            <person name="Cantarel B.L."/>
            <person name="Chiu R."/>
            <person name="Coutinho P.M."/>
            <person name="Feau N."/>
            <person name="Field M."/>
            <person name="Frey P."/>
            <person name="Gelhaye E."/>
            <person name="Goldberg J."/>
            <person name="Grabherr M.G."/>
            <person name="Kodira C.D."/>
            <person name="Kohler A."/>
            <person name="Kuees U."/>
            <person name="Lindquist E.A."/>
            <person name="Lucas S.M."/>
            <person name="Mago R."/>
            <person name="Mauceli E."/>
            <person name="Morin E."/>
            <person name="Murat C."/>
            <person name="Pangilinan J.L."/>
            <person name="Park R."/>
            <person name="Pearson M."/>
            <person name="Quesneville H."/>
            <person name="Rouhier N."/>
            <person name="Sakthikumar S."/>
            <person name="Salamov A.A."/>
            <person name="Schmutz J."/>
            <person name="Selles B."/>
            <person name="Shapiro H."/>
            <person name="Tanguay P."/>
            <person name="Tuskan G.A."/>
            <person name="Henrissat B."/>
            <person name="Van de Peer Y."/>
            <person name="Rouze P."/>
            <person name="Ellis J.G."/>
            <person name="Dodds P.N."/>
            <person name="Schein J.E."/>
            <person name="Zhong S."/>
            <person name="Hamelin R.C."/>
            <person name="Grigoriev I.V."/>
            <person name="Szabo L.J."/>
            <person name="Martin F."/>
        </authorList>
    </citation>
    <scope>NUCLEOTIDE SEQUENCE [LARGE SCALE GENOMIC DNA]</scope>
    <source>
        <strain evidence="3">CRL 75-36-700-3 / race SCCL</strain>
    </source>
</reference>
<accession>E3KCN4</accession>
<dbReference type="AlphaFoldDB" id="E3KCN4"/>
<dbReference type="OrthoDB" id="2504223at2759"/>
<proteinExistence type="predicted"/>
<dbReference type="RefSeq" id="XP_003326605.2">
    <property type="nucleotide sequence ID" value="XM_003326557.2"/>
</dbReference>
<feature type="compositionally biased region" description="Basic residues" evidence="1">
    <location>
        <begin position="98"/>
        <end position="115"/>
    </location>
</feature>
<name>E3KCN4_PUCGT</name>
<feature type="compositionally biased region" description="Polar residues" evidence="1">
    <location>
        <begin position="264"/>
        <end position="288"/>
    </location>
</feature>
<evidence type="ECO:0000313" key="2">
    <source>
        <dbReference type="EMBL" id="EFP82186.2"/>
    </source>
</evidence>
<feature type="compositionally biased region" description="Low complexity" evidence="1">
    <location>
        <begin position="335"/>
        <end position="344"/>
    </location>
</feature>
<dbReference type="GeneID" id="10529558"/>
<dbReference type="VEuPathDB" id="FungiDB:PGTG_07583"/>
<feature type="region of interest" description="Disordered" evidence="1">
    <location>
        <begin position="90"/>
        <end position="120"/>
    </location>
</feature>
<feature type="compositionally biased region" description="Low complexity" evidence="1">
    <location>
        <begin position="607"/>
        <end position="627"/>
    </location>
</feature>
<keyword evidence="3" id="KW-1185">Reference proteome</keyword>
<feature type="compositionally biased region" description="Low complexity" evidence="1">
    <location>
        <begin position="499"/>
        <end position="531"/>
    </location>
</feature>
<feature type="compositionally biased region" description="Polar residues" evidence="1">
    <location>
        <begin position="408"/>
        <end position="451"/>
    </location>
</feature>
<sequence>MQETPSSDDSSWLNRLQAIQDSLPPIGPSVTSSDEERSATASAIHRIALVAVRSKMAEKNCKRPRFPYKKSFNDFSATDSRHSLAEVTTPIPSDKRTISPKKNKLRSTTRKHRGDKKNVWSPISHYVPTSFTLSLDSISPKQPSPRFKRRWSSKPMPSETAKSMSSIKQYESSSFKHQAKGVFRRIFLSAKKSLIPSKTKLTRRPSSSSWRSRPKNASEDPLNPSKPKISYPMKLHNSDLTFVTTQDPWETSVRSSSLHRRATVGTTQSHNRSRSCTESRFSSCQPSQEGKRLSCSIQQRVSKDSISNPNPHMKLRQEGAPLRNRSACTDRPKSSSHARVSSSDSHSKRSQNHSFPPNRGSLYRHPPTRPLSLCNHSRRNSILLARDDNARRSNIDESSRRSSMTSSNQLRQSWTTGRVVLDTSTAQGSGLSCSERSSVITSGTDQKSVSSYRRPANNDWAGVIEEDITLTLMGCPASSPTTQRASPVAAARPTPPPTATSSVSPPAVISPIPSSTLAPSISSAEDASLDSSSEEDVSVGNLHCEDTPRKQVRPEDLPIENSTPEYTPRKHARSADEPLEDSSLEYTPRRQLFSEDASSLPPSVDAPPTTTTLPTASSTPGSPDDASVPPPCAASSPTPPSTPSPPPSLRSSPPPSLRSSRPPSLGSISLAKLHRPLSLMFESMGSSQLDGIDGHSKRRSDWYAELMTTVEETISKLD</sequence>
<dbReference type="HOGENOM" id="CLU_023531_0_0_1"/>
<dbReference type="Proteomes" id="UP000008783">
    <property type="component" value="Unassembled WGS sequence"/>
</dbReference>
<evidence type="ECO:0000313" key="3">
    <source>
        <dbReference type="Proteomes" id="UP000008783"/>
    </source>
</evidence>
<evidence type="ECO:0000256" key="1">
    <source>
        <dbReference type="SAM" id="MobiDB-lite"/>
    </source>
</evidence>
<organism evidence="2 3">
    <name type="scientific">Puccinia graminis f. sp. tritici (strain CRL 75-36-700-3 / race SCCL)</name>
    <name type="common">Black stem rust fungus</name>
    <dbReference type="NCBI Taxonomy" id="418459"/>
    <lineage>
        <taxon>Eukaryota</taxon>
        <taxon>Fungi</taxon>
        <taxon>Dikarya</taxon>
        <taxon>Basidiomycota</taxon>
        <taxon>Pucciniomycotina</taxon>
        <taxon>Pucciniomycetes</taxon>
        <taxon>Pucciniales</taxon>
        <taxon>Pucciniaceae</taxon>
        <taxon>Puccinia</taxon>
    </lineage>
</organism>
<dbReference type="InParanoid" id="E3KCN4"/>
<dbReference type="EMBL" id="DS178281">
    <property type="protein sequence ID" value="EFP82186.2"/>
    <property type="molecule type" value="Genomic_DNA"/>
</dbReference>
<protein>
    <submittedName>
        <fullName evidence="2">Uncharacterized protein</fullName>
    </submittedName>
</protein>
<dbReference type="KEGG" id="pgr:PGTG_07583"/>
<reference key="1">
    <citation type="submission" date="2007-01" db="EMBL/GenBank/DDBJ databases">
        <title>The Genome Sequence of Puccinia graminis f. sp. tritici Strain CRL 75-36-700-3.</title>
        <authorList>
            <consortium name="The Broad Institute Genome Sequencing Platform"/>
            <person name="Birren B."/>
            <person name="Lander E."/>
            <person name="Galagan J."/>
            <person name="Nusbaum C."/>
            <person name="Devon K."/>
            <person name="Cuomo C."/>
            <person name="Jaffe D."/>
            <person name="Butler J."/>
            <person name="Alvarez P."/>
            <person name="Gnerre S."/>
            <person name="Grabherr M."/>
            <person name="Mauceli E."/>
            <person name="Brockman W."/>
            <person name="Young S."/>
            <person name="LaButti K."/>
            <person name="Sykes S."/>
            <person name="DeCaprio D."/>
            <person name="Crawford M."/>
            <person name="Koehrsen M."/>
            <person name="Engels R."/>
            <person name="Montgomery P."/>
            <person name="Pearson M."/>
            <person name="Howarth C."/>
            <person name="Larson L."/>
            <person name="White J."/>
            <person name="Zeng Q."/>
            <person name="Kodira C."/>
            <person name="Yandava C."/>
            <person name="Alvarado L."/>
            <person name="O'Leary S."/>
            <person name="Szabo L."/>
            <person name="Dean R."/>
            <person name="Schein J."/>
        </authorList>
    </citation>
    <scope>NUCLEOTIDE SEQUENCE</scope>
    <source>
        <strain>CRL 75-36-700-3</strain>
    </source>
</reference>
<feature type="region of interest" description="Disordered" evidence="1">
    <location>
        <begin position="20"/>
        <end position="39"/>
    </location>
</feature>
<feature type="region of interest" description="Disordered" evidence="1">
    <location>
        <begin position="134"/>
        <end position="166"/>
    </location>
</feature>
<feature type="region of interest" description="Disordered" evidence="1">
    <location>
        <begin position="251"/>
        <end position="454"/>
    </location>
</feature>
<feature type="compositionally biased region" description="Pro residues" evidence="1">
    <location>
        <begin position="628"/>
        <end position="656"/>
    </location>
</feature>